<dbReference type="InterPro" id="IPR014284">
    <property type="entry name" value="RNA_pol_sigma-70_dom"/>
</dbReference>
<dbReference type="InterPro" id="IPR013324">
    <property type="entry name" value="RNA_pol_sigma_r3/r4-like"/>
</dbReference>
<dbReference type="GO" id="GO:0003677">
    <property type="term" value="F:DNA binding"/>
    <property type="evidence" value="ECO:0007669"/>
    <property type="project" value="UniProtKB-KW"/>
</dbReference>
<dbReference type="InterPro" id="IPR013325">
    <property type="entry name" value="RNA_pol_sigma_r2"/>
</dbReference>
<keyword evidence="9" id="KW-1185">Reference proteome</keyword>
<dbReference type="RefSeq" id="WP_239125435.1">
    <property type="nucleotide sequence ID" value="NZ_BONF01000005.1"/>
</dbReference>
<dbReference type="Proteomes" id="UP000601223">
    <property type="component" value="Unassembled WGS sequence"/>
</dbReference>
<reference evidence="8 9" key="1">
    <citation type="submission" date="2021-01" db="EMBL/GenBank/DDBJ databases">
        <title>Whole genome shotgun sequence of Catellatospora bangladeshensis NBRC 107357.</title>
        <authorList>
            <person name="Komaki H."/>
            <person name="Tamura T."/>
        </authorList>
    </citation>
    <scope>NUCLEOTIDE SEQUENCE [LARGE SCALE GENOMIC DNA]</scope>
    <source>
        <strain evidence="8 9">NBRC 107357</strain>
    </source>
</reference>
<dbReference type="PANTHER" id="PTHR43133">
    <property type="entry name" value="RNA POLYMERASE ECF-TYPE SIGMA FACTO"/>
    <property type="match status" value="1"/>
</dbReference>
<organism evidence="8 9">
    <name type="scientific">Catellatospora bangladeshensis</name>
    <dbReference type="NCBI Taxonomy" id="310355"/>
    <lineage>
        <taxon>Bacteria</taxon>
        <taxon>Bacillati</taxon>
        <taxon>Actinomycetota</taxon>
        <taxon>Actinomycetes</taxon>
        <taxon>Micromonosporales</taxon>
        <taxon>Micromonosporaceae</taxon>
        <taxon>Catellatospora</taxon>
    </lineage>
</organism>
<proteinExistence type="inferred from homology"/>
<dbReference type="InterPro" id="IPR036388">
    <property type="entry name" value="WH-like_DNA-bd_sf"/>
</dbReference>
<dbReference type="SUPFAM" id="SSF88946">
    <property type="entry name" value="Sigma2 domain of RNA polymerase sigma factors"/>
    <property type="match status" value="1"/>
</dbReference>
<keyword evidence="5" id="KW-0804">Transcription</keyword>
<evidence type="ECO:0000256" key="4">
    <source>
        <dbReference type="ARBA" id="ARBA00023125"/>
    </source>
</evidence>
<evidence type="ECO:0000256" key="3">
    <source>
        <dbReference type="ARBA" id="ARBA00023082"/>
    </source>
</evidence>
<dbReference type="NCBIfam" id="TIGR02983">
    <property type="entry name" value="SigE-fam_strep"/>
    <property type="match status" value="1"/>
</dbReference>
<dbReference type="InterPro" id="IPR013249">
    <property type="entry name" value="RNA_pol_sigma70_r4_t2"/>
</dbReference>
<dbReference type="Pfam" id="PF04542">
    <property type="entry name" value="Sigma70_r2"/>
    <property type="match status" value="1"/>
</dbReference>
<keyword evidence="3" id="KW-0731">Sigma factor</keyword>
<evidence type="ECO:0000259" key="7">
    <source>
        <dbReference type="Pfam" id="PF08281"/>
    </source>
</evidence>
<keyword evidence="2" id="KW-0805">Transcription regulation</keyword>
<dbReference type="InterPro" id="IPR014325">
    <property type="entry name" value="RNA_pol_sigma-E_actinobac"/>
</dbReference>
<dbReference type="Gene3D" id="1.10.1740.10">
    <property type="match status" value="1"/>
</dbReference>
<keyword evidence="4" id="KW-0238">DNA-binding</keyword>
<dbReference type="InterPro" id="IPR039425">
    <property type="entry name" value="RNA_pol_sigma-70-like"/>
</dbReference>
<dbReference type="InterPro" id="IPR007627">
    <property type="entry name" value="RNA_pol_sigma70_r2"/>
</dbReference>
<feature type="domain" description="RNA polymerase sigma-70 region 2" evidence="6">
    <location>
        <begin position="25"/>
        <end position="77"/>
    </location>
</feature>
<evidence type="ECO:0000256" key="2">
    <source>
        <dbReference type="ARBA" id="ARBA00023015"/>
    </source>
</evidence>
<evidence type="ECO:0000259" key="6">
    <source>
        <dbReference type="Pfam" id="PF04542"/>
    </source>
</evidence>
<protein>
    <submittedName>
        <fullName evidence="8">RNA polymerase sigma24 factor</fullName>
    </submittedName>
</protein>
<dbReference type="CDD" id="cd06171">
    <property type="entry name" value="Sigma70_r4"/>
    <property type="match status" value="1"/>
</dbReference>
<accession>A0A8J3NIJ4</accession>
<dbReference type="AlphaFoldDB" id="A0A8J3NIJ4"/>
<dbReference type="Gene3D" id="1.10.10.10">
    <property type="entry name" value="Winged helix-like DNA-binding domain superfamily/Winged helix DNA-binding domain"/>
    <property type="match status" value="1"/>
</dbReference>
<evidence type="ECO:0000313" key="9">
    <source>
        <dbReference type="Proteomes" id="UP000601223"/>
    </source>
</evidence>
<dbReference type="SUPFAM" id="SSF88659">
    <property type="entry name" value="Sigma3 and sigma4 domains of RNA polymerase sigma factors"/>
    <property type="match status" value="1"/>
</dbReference>
<gene>
    <name evidence="8" type="ORF">Cba03nite_07640</name>
</gene>
<evidence type="ECO:0000256" key="1">
    <source>
        <dbReference type="ARBA" id="ARBA00010641"/>
    </source>
</evidence>
<dbReference type="EMBL" id="BONF01000005">
    <property type="protein sequence ID" value="GIF79415.1"/>
    <property type="molecule type" value="Genomic_DNA"/>
</dbReference>
<evidence type="ECO:0000313" key="8">
    <source>
        <dbReference type="EMBL" id="GIF79415.1"/>
    </source>
</evidence>
<name>A0A8J3NIJ4_9ACTN</name>
<dbReference type="GO" id="GO:0006352">
    <property type="term" value="P:DNA-templated transcription initiation"/>
    <property type="evidence" value="ECO:0007669"/>
    <property type="project" value="InterPro"/>
</dbReference>
<evidence type="ECO:0000256" key="5">
    <source>
        <dbReference type="ARBA" id="ARBA00023163"/>
    </source>
</evidence>
<dbReference type="NCBIfam" id="TIGR02937">
    <property type="entry name" value="sigma70-ECF"/>
    <property type="match status" value="1"/>
</dbReference>
<feature type="domain" description="RNA polymerase sigma factor 70 region 4 type 2" evidence="7">
    <location>
        <begin position="100"/>
        <end position="149"/>
    </location>
</feature>
<comment type="caution">
    <text evidence="8">The sequence shown here is derived from an EMBL/GenBank/DDBJ whole genome shotgun (WGS) entry which is preliminary data.</text>
</comment>
<sequence>MAGHRDFAEFYAAAFHPLATQLFLHTGSAAEAQDVVQEAMCRAYDRWSTVAEHEDPVAWVRRVAWNLATSRWRRVRRGIELITRDRLVESTPGPNPDRIAIATALATLPARQRQAVILHYLEDLPIAEIAALTGAAEGTVKSWLHRARHTLASRLSEALPAAEEVDRV</sequence>
<dbReference type="Pfam" id="PF08281">
    <property type="entry name" value="Sigma70_r4_2"/>
    <property type="match status" value="1"/>
</dbReference>
<dbReference type="PANTHER" id="PTHR43133:SF50">
    <property type="entry name" value="ECF RNA POLYMERASE SIGMA FACTOR SIGM"/>
    <property type="match status" value="1"/>
</dbReference>
<dbReference type="GO" id="GO:0016987">
    <property type="term" value="F:sigma factor activity"/>
    <property type="evidence" value="ECO:0007669"/>
    <property type="project" value="UniProtKB-KW"/>
</dbReference>
<comment type="similarity">
    <text evidence="1">Belongs to the sigma-70 factor family. ECF subfamily.</text>
</comment>